<protein>
    <submittedName>
        <fullName evidence="1">Uncharacterized protein</fullName>
    </submittedName>
</protein>
<comment type="caution">
    <text evidence="1">The sequence shown here is derived from an EMBL/GenBank/DDBJ whole genome shotgun (WGS) entry which is preliminary data.</text>
</comment>
<accession>A0ACB0XU53</accession>
<name>A0ACB0XU53_MELEN</name>
<dbReference type="EMBL" id="CAVMJV010000003">
    <property type="protein sequence ID" value="CAK5017750.1"/>
    <property type="molecule type" value="Genomic_DNA"/>
</dbReference>
<keyword evidence="2" id="KW-1185">Reference proteome</keyword>
<sequence length="286" mass="33508">MKFISVLIFLIFNSILWSLINSVKNNKNQKELKGVEEASNDLNKILNDGAESSVAPQGEKYKETLKPKLKINKEGGTTTNIEENKKVKQKEFNKNYYEKNKESLKKKQKEYYQKNKEKIIEYRRDYSRNYKKINKEKIQEYRQKYEEANKEKRTANKRKYRQKKKNEKEILKNDSLKSRNVQDDRDEGTSFINPQNKICENKGKEPILSIENAQLDQANLHFQNATPTQSSHNEEGNLFVNSQMDDCVKNSKLGNIQTDNKELLINQQNDDCENKGVEPIVCNKNA</sequence>
<evidence type="ECO:0000313" key="2">
    <source>
        <dbReference type="Proteomes" id="UP001497535"/>
    </source>
</evidence>
<dbReference type="Proteomes" id="UP001497535">
    <property type="component" value="Unassembled WGS sequence"/>
</dbReference>
<evidence type="ECO:0000313" key="1">
    <source>
        <dbReference type="EMBL" id="CAK5017750.1"/>
    </source>
</evidence>
<gene>
    <name evidence="1" type="ORF">MENTE1834_LOCUS3612</name>
</gene>
<reference evidence="1" key="1">
    <citation type="submission" date="2023-11" db="EMBL/GenBank/DDBJ databases">
        <authorList>
            <person name="Poullet M."/>
        </authorList>
    </citation>
    <scope>NUCLEOTIDE SEQUENCE</scope>
    <source>
        <strain evidence="1">E1834</strain>
    </source>
</reference>
<organism evidence="1 2">
    <name type="scientific">Meloidogyne enterolobii</name>
    <name type="common">Root-knot nematode worm</name>
    <name type="synonym">Meloidogyne mayaguensis</name>
    <dbReference type="NCBI Taxonomy" id="390850"/>
    <lineage>
        <taxon>Eukaryota</taxon>
        <taxon>Metazoa</taxon>
        <taxon>Ecdysozoa</taxon>
        <taxon>Nematoda</taxon>
        <taxon>Chromadorea</taxon>
        <taxon>Rhabditida</taxon>
        <taxon>Tylenchina</taxon>
        <taxon>Tylenchomorpha</taxon>
        <taxon>Tylenchoidea</taxon>
        <taxon>Meloidogynidae</taxon>
        <taxon>Meloidogyninae</taxon>
        <taxon>Meloidogyne</taxon>
    </lineage>
</organism>
<proteinExistence type="predicted"/>